<dbReference type="EMBL" id="CAJVPA010000110">
    <property type="protein sequence ID" value="CAG8336557.1"/>
    <property type="molecule type" value="Genomic_DNA"/>
</dbReference>
<protein>
    <recommendedName>
        <fullName evidence="2">SprT-like domain-containing protein</fullName>
    </recommendedName>
</protein>
<dbReference type="Pfam" id="PF17283">
    <property type="entry name" value="Zn_ribbon_SprT"/>
    <property type="match status" value="1"/>
</dbReference>
<dbReference type="AlphaFoldDB" id="A0A9W4IS79"/>
<organism evidence="3 4">
    <name type="scientific">Penicillium salamii</name>
    <dbReference type="NCBI Taxonomy" id="1612424"/>
    <lineage>
        <taxon>Eukaryota</taxon>
        <taxon>Fungi</taxon>
        <taxon>Dikarya</taxon>
        <taxon>Ascomycota</taxon>
        <taxon>Pezizomycotina</taxon>
        <taxon>Eurotiomycetes</taxon>
        <taxon>Eurotiomycetidae</taxon>
        <taxon>Eurotiales</taxon>
        <taxon>Aspergillaceae</taxon>
        <taxon>Penicillium</taxon>
    </lineage>
</organism>
<feature type="compositionally biased region" description="Polar residues" evidence="1">
    <location>
        <begin position="134"/>
        <end position="154"/>
    </location>
</feature>
<feature type="domain" description="SprT-like" evidence="2">
    <location>
        <begin position="403"/>
        <end position="584"/>
    </location>
</feature>
<dbReference type="PANTHER" id="PTHR23099">
    <property type="entry name" value="TRANSCRIPTIONAL REGULATOR"/>
    <property type="match status" value="1"/>
</dbReference>
<feature type="compositionally biased region" description="Polar residues" evidence="1">
    <location>
        <begin position="21"/>
        <end position="52"/>
    </location>
</feature>
<sequence length="605" mass="68101">MARLNTANPLVNGTPHRGSKETPTNIDNRRSNQPCSNTSSPTKHNFSNAQSQNRRKLARSSTFDILPDDESASDCEIDSQPTGKQTRPRTLGLARVNSLLLPKKQRPRPNPMRTAGYDKENDLPEHSTDELRTPGSTSTRPVPTRPNISQQPSRNRARQTGRRSPVSDEQEEETSDRGFDDSFDSIDEFIVSDNEEPSSHEESDHETPDTEEEPTPPPSPAKSPRKRLMRGRRPPSETEPTFTMNTNPPIELEGSKPLESPIHTPALLTLEDGEDRDLEPKSHCESFEDTTDDSGDQNDSTYPLHPRLQDPDELIKHIENLDLSSEEEDVPQPQNLTLDSDNELPSRLKPGRKQSTPRTPSKSETKDTPPTTVRAQKKAEAARKREIRAQVAEFNEKKVGFAEDFLRHLESLFDDRIGGMTKDTGGIKLVWTKNFRNTAGRATVRSERVFVGETSVEDPGRRRYNATIELSEKVLDTEDKILCTLTHEYCHLLDILITENRGKGAAQHGASFKQWGARCTKALKDHPVYGGRVEVTTKHTYEINHKYVWACVGLGCPFEVGRHSKSVDPVRHRCGRCRGYLKQIKPVPRAPPKKNNTKIVIHLDD</sequence>
<feature type="compositionally biased region" description="Basic residues" evidence="1">
    <location>
        <begin position="223"/>
        <end position="233"/>
    </location>
</feature>
<dbReference type="Proteomes" id="UP001152646">
    <property type="component" value="Unassembled WGS sequence"/>
</dbReference>
<gene>
    <name evidence="3" type="ORF">PSALAMII_LOCUS2787</name>
</gene>
<accession>A0A9W4IS79</accession>
<dbReference type="Pfam" id="PF10263">
    <property type="entry name" value="SprT-like"/>
    <property type="match status" value="1"/>
</dbReference>
<feature type="region of interest" description="Disordered" evidence="1">
    <location>
        <begin position="1"/>
        <end position="384"/>
    </location>
</feature>
<feature type="compositionally biased region" description="Polar residues" evidence="1">
    <location>
        <begin position="238"/>
        <end position="248"/>
    </location>
</feature>
<feature type="compositionally biased region" description="Basic and acidic residues" evidence="1">
    <location>
        <begin position="307"/>
        <end position="320"/>
    </location>
</feature>
<dbReference type="GO" id="GO:0005634">
    <property type="term" value="C:nucleus"/>
    <property type="evidence" value="ECO:0007669"/>
    <property type="project" value="TreeGrafter"/>
</dbReference>
<feature type="compositionally biased region" description="Polar residues" evidence="1">
    <location>
        <begin position="1"/>
        <end position="11"/>
    </location>
</feature>
<evidence type="ECO:0000313" key="4">
    <source>
        <dbReference type="Proteomes" id="UP001152646"/>
    </source>
</evidence>
<dbReference type="SMART" id="SM00731">
    <property type="entry name" value="SprT"/>
    <property type="match status" value="1"/>
</dbReference>
<dbReference type="InterPro" id="IPR035240">
    <property type="entry name" value="SprT_Zn_ribbon"/>
</dbReference>
<name>A0A9W4IS79_9EURO</name>
<evidence type="ECO:0000313" key="3">
    <source>
        <dbReference type="EMBL" id="CAG8336557.1"/>
    </source>
</evidence>
<feature type="compositionally biased region" description="Basic and acidic residues" evidence="1">
    <location>
        <begin position="116"/>
        <end position="132"/>
    </location>
</feature>
<dbReference type="GO" id="GO:0006950">
    <property type="term" value="P:response to stress"/>
    <property type="evidence" value="ECO:0007669"/>
    <property type="project" value="UniProtKB-ARBA"/>
</dbReference>
<feature type="compositionally biased region" description="Acidic residues" evidence="1">
    <location>
        <begin position="287"/>
        <end position="296"/>
    </location>
</feature>
<proteinExistence type="predicted"/>
<evidence type="ECO:0000256" key="1">
    <source>
        <dbReference type="SAM" id="MobiDB-lite"/>
    </source>
</evidence>
<dbReference type="InterPro" id="IPR006640">
    <property type="entry name" value="SprT-like_domain"/>
</dbReference>
<feature type="compositionally biased region" description="Basic and acidic residues" evidence="1">
    <location>
        <begin position="197"/>
        <end position="208"/>
    </location>
</feature>
<reference evidence="3" key="1">
    <citation type="submission" date="2021-07" db="EMBL/GenBank/DDBJ databases">
        <authorList>
            <person name="Branca A.L. A."/>
        </authorList>
    </citation>
    <scope>NUCLEOTIDE SEQUENCE</scope>
</reference>
<dbReference type="OrthoDB" id="20772at2759"/>
<dbReference type="PANTHER" id="PTHR23099:SF0">
    <property type="entry name" value="GERM CELL NUCLEAR ACIDIC PROTEIN"/>
    <property type="match status" value="1"/>
</dbReference>
<feature type="compositionally biased region" description="Acidic residues" evidence="1">
    <location>
        <begin position="66"/>
        <end position="77"/>
    </location>
</feature>
<evidence type="ECO:0000259" key="2">
    <source>
        <dbReference type="SMART" id="SM00731"/>
    </source>
</evidence>
<comment type="caution">
    <text evidence="3">The sequence shown here is derived from an EMBL/GenBank/DDBJ whole genome shotgun (WGS) entry which is preliminary data.</text>
</comment>